<evidence type="ECO:0000313" key="2">
    <source>
        <dbReference type="EMBL" id="MBC8538371.1"/>
    </source>
</evidence>
<protein>
    <submittedName>
        <fullName evidence="2">MBL fold metallo-hydrolase</fullName>
    </submittedName>
</protein>
<dbReference type="AlphaFoldDB" id="A0A926HX45"/>
<comment type="caution">
    <text evidence="2">The sequence shown here is derived from an EMBL/GenBank/DDBJ whole genome shotgun (WGS) entry which is preliminary data.</text>
</comment>
<dbReference type="InterPro" id="IPR052159">
    <property type="entry name" value="Competence_DNA_uptake"/>
</dbReference>
<name>A0A926HX45_9FIRM</name>
<dbReference type="CDD" id="cd07731">
    <property type="entry name" value="ComA-like_MBL-fold"/>
    <property type="match status" value="1"/>
</dbReference>
<sequence length="300" mass="31566">MGSGHKRLLFILIGILVIAVAAAVIVRMLPAPGPVPGPSGSRIPTDSGGLELRVFDTGDSDAILLITPEGDTMLVDTGLDETYGHLYNSLKNLGISRIDILVLTHPHKDHIGGAPQLLSDFSVGQVYMPATDYTSGRMDALAEALQKAGLAATPIAKGSQFSLGSLAVDVLSPGKTYENMNDNSAVLQFTYGEKTFLLMGDAEKDAEADLIAAYGGQLRADFLKAGHHGAKDASSEEFLAVVQPSYAVLTGDHAVDPDHIHEKVIERLEAAGAAVYRTDRDGDITVICDGNSISIQTANG</sequence>
<keyword evidence="3" id="KW-1185">Reference proteome</keyword>
<dbReference type="SMART" id="SM00849">
    <property type="entry name" value="Lactamase_B"/>
    <property type="match status" value="1"/>
</dbReference>
<evidence type="ECO:0000313" key="3">
    <source>
        <dbReference type="Proteomes" id="UP000617951"/>
    </source>
</evidence>
<dbReference type="SUPFAM" id="SSF56281">
    <property type="entry name" value="Metallo-hydrolase/oxidoreductase"/>
    <property type="match status" value="1"/>
</dbReference>
<proteinExistence type="predicted"/>
<dbReference type="Gene3D" id="3.60.15.10">
    <property type="entry name" value="Ribonuclease Z/Hydroxyacylglutathione hydrolase-like"/>
    <property type="match status" value="1"/>
</dbReference>
<dbReference type="Pfam" id="PF00753">
    <property type="entry name" value="Lactamase_B"/>
    <property type="match status" value="1"/>
</dbReference>
<accession>A0A926HX45</accession>
<evidence type="ECO:0000259" key="1">
    <source>
        <dbReference type="SMART" id="SM00849"/>
    </source>
</evidence>
<feature type="domain" description="Metallo-beta-lactamase" evidence="1">
    <location>
        <begin position="59"/>
        <end position="253"/>
    </location>
</feature>
<dbReference type="Proteomes" id="UP000617951">
    <property type="component" value="Unassembled WGS sequence"/>
</dbReference>
<dbReference type="EMBL" id="JACRSS010000002">
    <property type="protein sequence ID" value="MBC8538371.1"/>
    <property type="molecule type" value="Genomic_DNA"/>
</dbReference>
<dbReference type="RefSeq" id="WP_249280141.1">
    <property type="nucleotide sequence ID" value="NZ_JACRSS010000002.1"/>
</dbReference>
<dbReference type="PANTHER" id="PTHR30619:SF1">
    <property type="entry name" value="RECOMBINATION PROTEIN 2"/>
    <property type="match status" value="1"/>
</dbReference>
<dbReference type="PANTHER" id="PTHR30619">
    <property type="entry name" value="DNA INTERNALIZATION/COMPETENCE PROTEIN COMEC/REC2"/>
    <property type="match status" value="1"/>
</dbReference>
<reference evidence="2" key="1">
    <citation type="submission" date="2020-08" db="EMBL/GenBank/DDBJ databases">
        <title>Genome public.</title>
        <authorList>
            <person name="Liu C."/>
            <person name="Sun Q."/>
        </authorList>
    </citation>
    <scope>NUCLEOTIDE SEQUENCE</scope>
    <source>
        <strain evidence="2">NSJ-63</strain>
    </source>
</reference>
<gene>
    <name evidence="2" type="ORF">H8693_05420</name>
</gene>
<dbReference type="InterPro" id="IPR036866">
    <property type="entry name" value="RibonucZ/Hydroxyglut_hydro"/>
</dbReference>
<dbReference type="InterPro" id="IPR035681">
    <property type="entry name" value="ComA-like_MBL"/>
</dbReference>
<dbReference type="InterPro" id="IPR001279">
    <property type="entry name" value="Metallo-B-lactamas"/>
</dbReference>
<organism evidence="2 3">
    <name type="scientific">Guopingia tenuis</name>
    <dbReference type="NCBI Taxonomy" id="2763656"/>
    <lineage>
        <taxon>Bacteria</taxon>
        <taxon>Bacillati</taxon>
        <taxon>Bacillota</taxon>
        <taxon>Clostridia</taxon>
        <taxon>Christensenellales</taxon>
        <taxon>Christensenellaceae</taxon>
        <taxon>Guopingia</taxon>
    </lineage>
</organism>